<evidence type="ECO:0000313" key="1">
    <source>
        <dbReference type="EMBL" id="KAJ8513592.1"/>
    </source>
</evidence>
<name>A0AAV8S2L6_ENSVE</name>
<dbReference type="EMBL" id="JAQQAF010000001">
    <property type="protein sequence ID" value="KAJ8513592.1"/>
    <property type="molecule type" value="Genomic_DNA"/>
</dbReference>
<accession>A0AAV8S2L6</accession>
<comment type="caution">
    <text evidence="1">The sequence shown here is derived from an EMBL/GenBank/DDBJ whole genome shotgun (WGS) entry which is preliminary data.</text>
</comment>
<keyword evidence="2" id="KW-1185">Reference proteome</keyword>
<organism evidence="1 2">
    <name type="scientific">Ensete ventricosum</name>
    <name type="common">Abyssinian banana</name>
    <name type="synonym">Musa ensete</name>
    <dbReference type="NCBI Taxonomy" id="4639"/>
    <lineage>
        <taxon>Eukaryota</taxon>
        <taxon>Viridiplantae</taxon>
        <taxon>Streptophyta</taxon>
        <taxon>Embryophyta</taxon>
        <taxon>Tracheophyta</taxon>
        <taxon>Spermatophyta</taxon>
        <taxon>Magnoliopsida</taxon>
        <taxon>Liliopsida</taxon>
        <taxon>Zingiberales</taxon>
        <taxon>Musaceae</taxon>
        <taxon>Ensete</taxon>
    </lineage>
</organism>
<dbReference type="Proteomes" id="UP001222027">
    <property type="component" value="Unassembled WGS sequence"/>
</dbReference>
<sequence length="82" mass="9103">MLRLQSQSHVKFGDYIIWESSRGRSTTATEALPLGPHCHSPQRKTTYTCRGLVLCGAVVASLPSHYNITTSFFSLSRSPCYP</sequence>
<reference evidence="1 2" key="1">
    <citation type="submission" date="2022-12" db="EMBL/GenBank/DDBJ databases">
        <title>Chromosome-scale assembly of the Ensete ventricosum genome.</title>
        <authorList>
            <person name="Dussert Y."/>
            <person name="Stocks J."/>
            <person name="Wendawek A."/>
            <person name="Woldeyes F."/>
            <person name="Nichols R.A."/>
            <person name="Borrell J.S."/>
        </authorList>
    </citation>
    <scope>NUCLEOTIDE SEQUENCE [LARGE SCALE GENOMIC DNA]</scope>
    <source>
        <strain evidence="2">cv. Maze</strain>
        <tissue evidence="1">Seeds</tissue>
    </source>
</reference>
<evidence type="ECO:0000313" key="2">
    <source>
        <dbReference type="Proteomes" id="UP001222027"/>
    </source>
</evidence>
<protein>
    <submittedName>
        <fullName evidence="1">Uncharacterized protein</fullName>
    </submittedName>
</protein>
<dbReference type="AlphaFoldDB" id="A0AAV8S2L6"/>
<gene>
    <name evidence="1" type="ORF">OPV22_004026</name>
</gene>
<proteinExistence type="predicted"/>